<evidence type="ECO:0000256" key="1">
    <source>
        <dbReference type="ARBA" id="ARBA00004167"/>
    </source>
</evidence>
<keyword evidence="3 6" id="KW-1133">Transmembrane helix</keyword>
<evidence type="ECO:0000256" key="3">
    <source>
        <dbReference type="ARBA" id="ARBA00022989"/>
    </source>
</evidence>
<dbReference type="InterPro" id="IPR051694">
    <property type="entry name" value="Immunoregulatory_rcpt-like"/>
</dbReference>
<accession>A0A2J6RCS0</accession>
<dbReference type="GO" id="GO:0071944">
    <property type="term" value="C:cell periphery"/>
    <property type="evidence" value="ECO:0007669"/>
    <property type="project" value="UniProtKB-ARBA"/>
</dbReference>
<evidence type="ECO:0000313" key="8">
    <source>
        <dbReference type="Proteomes" id="UP000235786"/>
    </source>
</evidence>
<dbReference type="PANTHER" id="PTHR15549:SF33">
    <property type="entry name" value="MEMBRANE PROTEIN WSC4, PUTATIVE (AFU_ORTHOLOGUE AFUA_5G09020)-RELATED"/>
    <property type="match status" value="1"/>
</dbReference>
<reference evidence="7 8" key="1">
    <citation type="submission" date="2016-04" db="EMBL/GenBank/DDBJ databases">
        <title>A degradative enzymes factory behind the ericoid mycorrhizal symbiosis.</title>
        <authorList>
            <consortium name="DOE Joint Genome Institute"/>
            <person name="Martino E."/>
            <person name="Morin E."/>
            <person name="Grelet G."/>
            <person name="Kuo A."/>
            <person name="Kohler A."/>
            <person name="Daghino S."/>
            <person name="Barry K."/>
            <person name="Choi C."/>
            <person name="Cichocki N."/>
            <person name="Clum A."/>
            <person name="Copeland A."/>
            <person name="Hainaut M."/>
            <person name="Haridas S."/>
            <person name="Labutti K."/>
            <person name="Lindquist E."/>
            <person name="Lipzen A."/>
            <person name="Khouja H.-R."/>
            <person name="Murat C."/>
            <person name="Ohm R."/>
            <person name="Olson A."/>
            <person name="Spatafora J."/>
            <person name="Veneault-Fourrey C."/>
            <person name="Henrissat B."/>
            <person name="Grigoriev I."/>
            <person name="Martin F."/>
            <person name="Perotto S."/>
        </authorList>
    </citation>
    <scope>NUCLEOTIDE SEQUENCE [LARGE SCALE GENOMIC DNA]</scope>
    <source>
        <strain evidence="7 8">F</strain>
    </source>
</reference>
<comment type="subcellular location">
    <subcellularLocation>
        <location evidence="1">Membrane</location>
        <topology evidence="1">Single-pass membrane protein</topology>
    </subcellularLocation>
</comment>
<gene>
    <name evidence="7" type="ORF">L207DRAFT_637438</name>
</gene>
<protein>
    <recommendedName>
        <fullName evidence="9">Mid2 domain-containing protein</fullName>
    </recommendedName>
</protein>
<proteinExistence type="predicted"/>
<evidence type="ECO:0000256" key="2">
    <source>
        <dbReference type="ARBA" id="ARBA00022692"/>
    </source>
</evidence>
<dbReference type="Proteomes" id="UP000235786">
    <property type="component" value="Unassembled WGS sequence"/>
</dbReference>
<feature type="region of interest" description="Disordered" evidence="5">
    <location>
        <begin position="298"/>
        <end position="349"/>
    </location>
</feature>
<organism evidence="7 8">
    <name type="scientific">Hyaloscypha variabilis (strain UAMH 11265 / GT02V1 / F)</name>
    <name type="common">Meliniomyces variabilis</name>
    <dbReference type="NCBI Taxonomy" id="1149755"/>
    <lineage>
        <taxon>Eukaryota</taxon>
        <taxon>Fungi</taxon>
        <taxon>Dikarya</taxon>
        <taxon>Ascomycota</taxon>
        <taxon>Pezizomycotina</taxon>
        <taxon>Leotiomycetes</taxon>
        <taxon>Helotiales</taxon>
        <taxon>Hyaloscyphaceae</taxon>
        <taxon>Hyaloscypha</taxon>
        <taxon>Hyaloscypha variabilis</taxon>
    </lineage>
</organism>
<sequence>MAVTRSNLGPLTTAWSQPSSCSMPMAISQSDEGAFADTQTVGLGLTCAASSAAACNTGTISCSTSYFSSLDPACFPPSTTSYYSAGQGFYSPGLVCPQSYTKACETTSGGTGDFQPEYALTAGETAAGCCPISFNCNNDGTTQGCIYTATSTYFIQDWCYSGISSLSAYQVPATLVLGEGGPASLIEGPQATPINTAGSGESEGIFYQPIDNVIVNAPMVQINFKASDLTLTTGATGSTTSATATNQSPTTSSTHVPASPGLSSGAKAGIGVGVAIVALVVIGLLAWFILRNRRSKSKLSTSEQSYDAPPELQGREKYEMPGQPGQYAQELPHNGDKPPDGRPALAELS</sequence>
<dbReference type="GO" id="GO:0016020">
    <property type="term" value="C:membrane"/>
    <property type="evidence" value="ECO:0007669"/>
    <property type="project" value="UniProtKB-SubCell"/>
</dbReference>
<keyword evidence="2 6" id="KW-0812">Transmembrane</keyword>
<evidence type="ECO:0000256" key="4">
    <source>
        <dbReference type="ARBA" id="ARBA00023136"/>
    </source>
</evidence>
<keyword evidence="8" id="KW-1185">Reference proteome</keyword>
<evidence type="ECO:0008006" key="9">
    <source>
        <dbReference type="Google" id="ProtNLM"/>
    </source>
</evidence>
<dbReference type="PANTHER" id="PTHR15549">
    <property type="entry name" value="PAIRED IMMUNOGLOBULIN-LIKE TYPE 2 RECEPTOR"/>
    <property type="match status" value="1"/>
</dbReference>
<evidence type="ECO:0000256" key="6">
    <source>
        <dbReference type="SAM" id="Phobius"/>
    </source>
</evidence>
<evidence type="ECO:0000313" key="7">
    <source>
        <dbReference type="EMBL" id="PMD36308.1"/>
    </source>
</evidence>
<feature type="transmembrane region" description="Helical" evidence="6">
    <location>
        <begin position="268"/>
        <end position="290"/>
    </location>
</feature>
<name>A0A2J6RCS0_HYAVF</name>
<dbReference type="OrthoDB" id="5429716at2759"/>
<keyword evidence="4 6" id="KW-0472">Membrane</keyword>
<dbReference type="AlphaFoldDB" id="A0A2J6RCS0"/>
<dbReference type="EMBL" id="KZ613951">
    <property type="protein sequence ID" value="PMD36308.1"/>
    <property type="molecule type" value="Genomic_DNA"/>
</dbReference>
<evidence type="ECO:0000256" key="5">
    <source>
        <dbReference type="SAM" id="MobiDB-lite"/>
    </source>
</evidence>
<feature type="compositionally biased region" description="Low complexity" evidence="5">
    <location>
        <begin position="238"/>
        <end position="254"/>
    </location>
</feature>
<feature type="region of interest" description="Disordered" evidence="5">
    <location>
        <begin position="238"/>
        <end position="259"/>
    </location>
</feature>